<dbReference type="InParanoid" id="Q24I11"/>
<dbReference type="AlphaFoldDB" id="Q24I11"/>
<keyword evidence="3" id="KW-1185">Reference proteome</keyword>
<proteinExistence type="predicted"/>
<dbReference type="KEGG" id="tet:TTHERM_00571630"/>
<organism evidence="2 3">
    <name type="scientific">Tetrahymena thermophila (strain SB210)</name>
    <dbReference type="NCBI Taxonomy" id="312017"/>
    <lineage>
        <taxon>Eukaryota</taxon>
        <taxon>Sar</taxon>
        <taxon>Alveolata</taxon>
        <taxon>Ciliophora</taxon>
        <taxon>Intramacronucleata</taxon>
        <taxon>Oligohymenophorea</taxon>
        <taxon>Hymenostomatida</taxon>
        <taxon>Tetrahymenina</taxon>
        <taxon>Tetrahymenidae</taxon>
        <taxon>Tetrahymena</taxon>
    </lineage>
</organism>
<evidence type="ECO:0000256" key="1">
    <source>
        <dbReference type="SAM" id="MobiDB-lite"/>
    </source>
</evidence>
<feature type="region of interest" description="Disordered" evidence="1">
    <location>
        <begin position="1"/>
        <end position="36"/>
    </location>
</feature>
<gene>
    <name evidence="2" type="ORF">TTHERM_00571630</name>
</gene>
<dbReference type="GeneID" id="7823915"/>
<evidence type="ECO:0000313" key="3">
    <source>
        <dbReference type="Proteomes" id="UP000009168"/>
    </source>
</evidence>
<sequence length="84" mass="9745">MGCTAGKPNSEKPEKKRTFCSQNTQPSHYQKSGTVDMNHQIPENHRVSEYFESADLCLEVVRAIKQRKREQFQDCKLNSRLSIM</sequence>
<feature type="compositionally biased region" description="Polar residues" evidence="1">
    <location>
        <begin position="19"/>
        <end position="36"/>
    </location>
</feature>
<name>Q24I11_TETTS</name>
<dbReference type="RefSeq" id="XP_001027669.1">
    <property type="nucleotide sequence ID" value="XM_001027669.1"/>
</dbReference>
<dbReference type="HOGENOM" id="CLU_2532489_0_0_1"/>
<protein>
    <submittedName>
        <fullName evidence="2">Uncharacterized protein</fullName>
    </submittedName>
</protein>
<reference evidence="3" key="1">
    <citation type="journal article" date="2006" name="PLoS Biol.">
        <title>Macronuclear genome sequence of the ciliate Tetrahymena thermophila, a model eukaryote.</title>
        <authorList>
            <person name="Eisen J.A."/>
            <person name="Coyne R.S."/>
            <person name="Wu M."/>
            <person name="Wu D."/>
            <person name="Thiagarajan M."/>
            <person name="Wortman J.R."/>
            <person name="Badger J.H."/>
            <person name="Ren Q."/>
            <person name="Amedeo P."/>
            <person name="Jones K.M."/>
            <person name="Tallon L.J."/>
            <person name="Delcher A.L."/>
            <person name="Salzberg S.L."/>
            <person name="Silva J.C."/>
            <person name="Haas B.J."/>
            <person name="Majoros W.H."/>
            <person name="Farzad M."/>
            <person name="Carlton J.M."/>
            <person name="Smith R.K. Jr."/>
            <person name="Garg J."/>
            <person name="Pearlman R.E."/>
            <person name="Karrer K.M."/>
            <person name="Sun L."/>
            <person name="Manning G."/>
            <person name="Elde N.C."/>
            <person name="Turkewitz A.P."/>
            <person name="Asai D.J."/>
            <person name="Wilkes D.E."/>
            <person name="Wang Y."/>
            <person name="Cai H."/>
            <person name="Collins K."/>
            <person name="Stewart B.A."/>
            <person name="Lee S.R."/>
            <person name="Wilamowska K."/>
            <person name="Weinberg Z."/>
            <person name="Ruzzo W.L."/>
            <person name="Wloga D."/>
            <person name="Gaertig J."/>
            <person name="Frankel J."/>
            <person name="Tsao C.-C."/>
            <person name="Gorovsky M.A."/>
            <person name="Keeling P.J."/>
            <person name="Waller R.F."/>
            <person name="Patron N.J."/>
            <person name="Cherry J.M."/>
            <person name="Stover N.A."/>
            <person name="Krieger C.J."/>
            <person name="del Toro C."/>
            <person name="Ryder H.F."/>
            <person name="Williamson S.C."/>
            <person name="Barbeau R.A."/>
            <person name="Hamilton E.P."/>
            <person name="Orias E."/>
        </authorList>
    </citation>
    <scope>NUCLEOTIDE SEQUENCE [LARGE SCALE GENOMIC DNA]</scope>
    <source>
        <strain evidence="3">SB210</strain>
    </source>
</reference>
<dbReference type="Proteomes" id="UP000009168">
    <property type="component" value="Unassembled WGS sequence"/>
</dbReference>
<dbReference type="EMBL" id="GG662498">
    <property type="protein sequence ID" value="EAS07427.1"/>
    <property type="molecule type" value="Genomic_DNA"/>
</dbReference>
<accession>Q24I11</accession>
<evidence type="ECO:0000313" key="2">
    <source>
        <dbReference type="EMBL" id="EAS07427.1"/>
    </source>
</evidence>